<dbReference type="Proteomes" id="UP000308600">
    <property type="component" value="Unassembled WGS sequence"/>
</dbReference>
<protein>
    <submittedName>
        <fullName evidence="1">Uncharacterized protein</fullName>
    </submittedName>
</protein>
<name>A0ACD3A397_9AGAR</name>
<feature type="non-terminal residue" evidence="1">
    <location>
        <position position="76"/>
    </location>
</feature>
<dbReference type="EMBL" id="ML208872">
    <property type="protein sequence ID" value="TFK59885.1"/>
    <property type="molecule type" value="Genomic_DNA"/>
</dbReference>
<keyword evidence="2" id="KW-1185">Reference proteome</keyword>
<organism evidence="1 2">
    <name type="scientific">Pluteus cervinus</name>
    <dbReference type="NCBI Taxonomy" id="181527"/>
    <lineage>
        <taxon>Eukaryota</taxon>
        <taxon>Fungi</taxon>
        <taxon>Dikarya</taxon>
        <taxon>Basidiomycota</taxon>
        <taxon>Agaricomycotina</taxon>
        <taxon>Agaricomycetes</taxon>
        <taxon>Agaricomycetidae</taxon>
        <taxon>Agaricales</taxon>
        <taxon>Pluteineae</taxon>
        <taxon>Pluteaceae</taxon>
        <taxon>Pluteus</taxon>
    </lineage>
</organism>
<proteinExistence type="predicted"/>
<reference evidence="1 2" key="1">
    <citation type="journal article" date="2019" name="Nat. Ecol. Evol.">
        <title>Megaphylogeny resolves global patterns of mushroom evolution.</title>
        <authorList>
            <person name="Varga T."/>
            <person name="Krizsan K."/>
            <person name="Foldi C."/>
            <person name="Dima B."/>
            <person name="Sanchez-Garcia M."/>
            <person name="Sanchez-Ramirez S."/>
            <person name="Szollosi G.J."/>
            <person name="Szarkandi J.G."/>
            <person name="Papp V."/>
            <person name="Albert L."/>
            <person name="Andreopoulos W."/>
            <person name="Angelini C."/>
            <person name="Antonin V."/>
            <person name="Barry K.W."/>
            <person name="Bougher N.L."/>
            <person name="Buchanan P."/>
            <person name="Buyck B."/>
            <person name="Bense V."/>
            <person name="Catcheside P."/>
            <person name="Chovatia M."/>
            <person name="Cooper J."/>
            <person name="Damon W."/>
            <person name="Desjardin D."/>
            <person name="Finy P."/>
            <person name="Geml J."/>
            <person name="Haridas S."/>
            <person name="Hughes K."/>
            <person name="Justo A."/>
            <person name="Karasinski D."/>
            <person name="Kautmanova I."/>
            <person name="Kiss B."/>
            <person name="Kocsube S."/>
            <person name="Kotiranta H."/>
            <person name="LaButti K.M."/>
            <person name="Lechner B.E."/>
            <person name="Liimatainen K."/>
            <person name="Lipzen A."/>
            <person name="Lukacs Z."/>
            <person name="Mihaltcheva S."/>
            <person name="Morgado L.N."/>
            <person name="Niskanen T."/>
            <person name="Noordeloos M.E."/>
            <person name="Ohm R.A."/>
            <person name="Ortiz-Santana B."/>
            <person name="Ovrebo C."/>
            <person name="Racz N."/>
            <person name="Riley R."/>
            <person name="Savchenko A."/>
            <person name="Shiryaev A."/>
            <person name="Soop K."/>
            <person name="Spirin V."/>
            <person name="Szebenyi C."/>
            <person name="Tomsovsky M."/>
            <person name="Tulloss R.E."/>
            <person name="Uehling J."/>
            <person name="Grigoriev I.V."/>
            <person name="Vagvolgyi C."/>
            <person name="Papp T."/>
            <person name="Martin F.M."/>
            <person name="Miettinen O."/>
            <person name="Hibbett D.S."/>
            <person name="Nagy L.G."/>
        </authorList>
    </citation>
    <scope>NUCLEOTIDE SEQUENCE [LARGE SCALE GENOMIC DNA]</scope>
    <source>
        <strain evidence="1 2">NL-1719</strain>
    </source>
</reference>
<accession>A0ACD3A397</accession>
<evidence type="ECO:0000313" key="1">
    <source>
        <dbReference type="EMBL" id="TFK59885.1"/>
    </source>
</evidence>
<feature type="non-terminal residue" evidence="1">
    <location>
        <position position="1"/>
    </location>
</feature>
<gene>
    <name evidence="1" type="ORF">BDN72DRAFT_736269</name>
</gene>
<sequence>RLSWLKARAQYYRWVEELSILSGEMEWIVRYFHHEFKRWDTLLQGARSKGEIGHAAFAAKQKAMWREFGTKAEDEF</sequence>
<evidence type="ECO:0000313" key="2">
    <source>
        <dbReference type="Proteomes" id="UP000308600"/>
    </source>
</evidence>